<organism evidence="1 2">
    <name type="scientific">Mya arenaria</name>
    <name type="common">Soft-shell clam</name>
    <dbReference type="NCBI Taxonomy" id="6604"/>
    <lineage>
        <taxon>Eukaryota</taxon>
        <taxon>Metazoa</taxon>
        <taxon>Spiralia</taxon>
        <taxon>Lophotrochozoa</taxon>
        <taxon>Mollusca</taxon>
        <taxon>Bivalvia</taxon>
        <taxon>Autobranchia</taxon>
        <taxon>Heteroconchia</taxon>
        <taxon>Euheterodonta</taxon>
        <taxon>Imparidentia</taxon>
        <taxon>Neoheterodontei</taxon>
        <taxon>Myida</taxon>
        <taxon>Myoidea</taxon>
        <taxon>Myidae</taxon>
        <taxon>Mya</taxon>
    </lineage>
</organism>
<proteinExistence type="predicted"/>
<dbReference type="EMBL" id="CP111027">
    <property type="protein sequence ID" value="WAR29725.1"/>
    <property type="molecule type" value="Genomic_DNA"/>
</dbReference>
<gene>
    <name evidence="1" type="ORF">MAR_003293</name>
</gene>
<name>A0ABY7G5L0_MYAAR</name>
<evidence type="ECO:0000313" key="1">
    <source>
        <dbReference type="EMBL" id="WAR29725.1"/>
    </source>
</evidence>
<accession>A0ABY7G5L0</accession>
<protein>
    <submittedName>
        <fullName evidence="1">Uncharacterized protein</fullName>
    </submittedName>
</protein>
<dbReference type="Proteomes" id="UP001164746">
    <property type="component" value="Chromosome 16"/>
</dbReference>
<keyword evidence="2" id="KW-1185">Reference proteome</keyword>
<sequence>MCLVVYIFPEPEKIAHFMCTTNTFRECGLPRPGYNNPVENFTTLQEKCEGDLHLPFYVSASDAYKNEFCALC</sequence>
<feature type="non-terminal residue" evidence="1">
    <location>
        <position position="72"/>
    </location>
</feature>
<reference evidence="1" key="1">
    <citation type="submission" date="2022-11" db="EMBL/GenBank/DDBJ databases">
        <title>Centuries of genome instability and evolution in soft-shell clam transmissible cancer (bioRxiv).</title>
        <authorList>
            <person name="Hart S.F.M."/>
            <person name="Yonemitsu M.A."/>
            <person name="Giersch R.M."/>
            <person name="Beal B.F."/>
            <person name="Arriagada G."/>
            <person name="Davis B.W."/>
            <person name="Ostrander E.A."/>
            <person name="Goff S.P."/>
            <person name="Metzger M.J."/>
        </authorList>
    </citation>
    <scope>NUCLEOTIDE SEQUENCE</scope>
    <source>
        <strain evidence="1">MELC-2E11</strain>
        <tissue evidence="1">Siphon/mantle</tissue>
    </source>
</reference>
<evidence type="ECO:0000313" key="2">
    <source>
        <dbReference type="Proteomes" id="UP001164746"/>
    </source>
</evidence>